<evidence type="ECO:0000256" key="2">
    <source>
        <dbReference type="ARBA" id="ARBA00012483"/>
    </source>
</evidence>
<evidence type="ECO:0000256" key="3">
    <source>
        <dbReference type="ARBA" id="ARBA00022679"/>
    </source>
</evidence>
<dbReference type="GO" id="GO:0016567">
    <property type="term" value="P:protein ubiquitination"/>
    <property type="evidence" value="ECO:0007669"/>
    <property type="project" value="TreeGrafter"/>
</dbReference>
<dbReference type="EC" id="2.3.2.27" evidence="2"/>
<dbReference type="GO" id="GO:0016874">
    <property type="term" value="F:ligase activity"/>
    <property type="evidence" value="ECO:0007669"/>
    <property type="project" value="UniProtKB-KW"/>
</dbReference>
<dbReference type="Pfam" id="PF13639">
    <property type="entry name" value="zf-RING_2"/>
    <property type="match status" value="1"/>
</dbReference>
<dbReference type="AlphaFoldDB" id="A0AAV3RMM7"/>
<dbReference type="SMART" id="SM00184">
    <property type="entry name" value="RING"/>
    <property type="match status" value="1"/>
</dbReference>
<organism evidence="10 11">
    <name type="scientific">Lithospermum erythrorhizon</name>
    <name type="common">Purple gromwell</name>
    <name type="synonym">Lithospermum officinale var. erythrorhizon</name>
    <dbReference type="NCBI Taxonomy" id="34254"/>
    <lineage>
        <taxon>Eukaryota</taxon>
        <taxon>Viridiplantae</taxon>
        <taxon>Streptophyta</taxon>
        <taxon>Embryophyta</taxon>
        <taxon>Tracheophyta</taxon>
        <taxon>Spermatophyta</taxon>
        <taxon>Magnoliopsida</taxon>
        <taxon>eudicotyledons</taxon>
        <taxon>Gunneridae</taxon>
        <taxon>Pentapetalae</taxon>
        <taxon>asterids</taxon>
        <taxon>lamiids</taxon>
        <taxon>Boraginales</taxon>
        <taxon>Boraginaceae</taxon>
        <taxon>Boraginoideae</taxon>
        <taxon>Lithospermeae</taxon>
        <taxon>Lithospermum</taxon>
    </lineage>
</organism>
<keyword evidence="10" id="KW-0436">Ligase</keyword>
<proteinExistence type="predicted"/>
<dbReference type="InterPro" id="IPR013083">
    <property type="entry name" value="Znf_RING/FYVE/PHD"/>
</dbReference>
<keyword evidence="7" id="KW-0862">Zinc</keyword>
<comment type="caution">
    <text evidence="10">The sequence shown here is derived from an EMBL/GenBank/DDBJ whole genome shotgun (WGS) entry which is preliminary data.</text>
</comment>
<dbReference type="GO" id="GO:0061630">
    <property type="term" value="F:ubiquitin protein ligase activity"/>
    <property type="evidence" value="ECO:0007669"/>
    <property type="project" value="UniProtKB-EC"/>
</dbReference>
<evidence type="ECO:0000256" key="5">
    <source>
        <dbReference type="ARBA" id="ARBA00022771"/>
    </source>
</evidence>
<dbReference type="InterPro" id="IPR001841">
    <property type="entry name" value="Znf_RING"/>
</dbReference>
<keyword evidence="11" id="KW-1185">Reference proteome</keyword>
<comment type="catalytic activity">
    <reaction evidence="1">
        <text>S-ubiquitinyl-[E2 ubiquitin-conjugating enzyme]-L-cysteine + [acceptor protein]-L-lysine = [E2 ubiquitin-conjugating enzyme]-L-cysteine + N(6)-ubiquitinyl-[acceptor protein]-L-lysine.</text>
        <dbReference type="EC" id="2.3.2.27"/>
    </reaction>
</comment>
<evidence type="ECO:0000256" key="7">
    <source>
        <dbReference type="ARBA" id="ARBA00022833"/>
    </source>
</evidence>
<keyword evidence="5 8" id="KW-0863">Zinc-finger</keyword>
<protein>
    <recommendedName>
        <fullName evidence="2">RING-type E3 ubiquitin transferase</fullName>
        <ecNumber evidence="2">2.3.2.27</ecNumber>
    </recommendedName>
</protein>
<evidence type="ECO:0000313" key="11">
    <source>
        <dbReference type="Proteomes" id="UP001454036"/>
    </source>
</evidence>
<dbReference type="FunFam" id="3.30.40.10:FF:000022">
    <property type="entry name" value="E3 ubiquitin-protein ligase RING1-like"/>
    <property type="match status" value="1"/>
</dbReference>
<dbReference type="PANTHER" id="PTHR15710:SF217">
    <property type="entry name" value="E3 UBIQUITIN-PROTEIN LIGASE RDUF2"/>
    <property type="match status" value="1"/>
</dbReference>
<feature type="domain" description="RING-type" evidence="9">
    <location>
        <begin position="138"/>
        <end position="179"/>
    </location>
</feature>
<dbReference type="Proteomes" id="UP001454036">
    <property type="component" value="Unassembled WGS sequence"/>
</dbReference>
<dbReference type="EMBL" id="BAABME010027847">
    <property type="protein sequence ID" value="GAA0176208.1"/>
    <property type="molecule type" value="Genomic_DNA"/>
</dbReference>
<dbReference type="SUPFAM" id="SSF57850">
    <property type="entry name" value="RING/U-box"/>
    <property type="match status" value="1"/>
</dbReference>
<evidence type="ECO:0000256" key="1">
    <source>
        <dbReference type="ARBA" id="ARBA00000900"/>
    </source>
</evidence>
<sequence>MSSVSGGGGATTEYYCVECGSVFSGTPSADLVCLNCESRLLMDNPFSDPTYPTPGTLGGGVPVVMNSDSSFPHVPSLADYDDSGLDGFLGQGSQQSILQLNENDSNRRGAPPASKAAVEDLPDIMITEELLDSDSIVCGVCQNSLNPGQVVKQMPCMHLFHNDCILRWLQERNSCPVCRFQLPTDDPDYENQRNEQQQEENPNLRIDTITGLVNRGIGTISVLVNQGIGTITGLVNQGVGTITGLLNQGIGTITGLVNRGIGNTVGLVSGNQGPMPSIVDQTQRIGISAGLGSGNQGPMPRIVERTQWLLREGAVGGNGDDGGSSGQAG</sequence>
<gene>
    <name evidence="10" type="ORF">LIER_42040</name>
</gene>
<evidence type="ECO:0000313" key="10">
    <source>
        <dbReference type="EMBL" id="GAA0176208.1"/>
    </source>
</evidence>
<dbReference type="GO" id="GO:0008270">
    <property type="term" value="F:zinc ion binding"/>
    <property type="evidence" value="ECO:0007669"/>
    <property type="project" value="UniProtKB-KW"/>
</dbReference>
<name>A0AAV3RMM7_LITER</name>
<dbReference type="Gene3D" id="3.30.40.10">
    <property type="entry name" value="Zinc/RING finger domain, C3HC4 (zinc finger)"/>
    <property type="match status" value="1"/>
</dbReference>
<evidence type="ECO:0000256" key="6">
    <source>
        <dbReference type="ARBA" id="ARBA00022786"/>
    </source>
</evidence>
<evidence type="ECO:0000256" key="8">
    <source>
        <dbReference type="PROSITE-ProRule" id="PRU00175"/>
    </source>
</evidence>
<dbReference type="GO" id="GO:0005737">
    <property type="term" value="C:cytoplasm"/>
    <property type="evidence" value="ECO:0007669"/>
    <property type="project" value="TreeGrafter"/>
</dbReference>
<keyword evidence="6" id="KW-0833">Ubl conjugation pathway</keyword>
<reference evidence="10 11" key="1">
    <citation type="submission" date="2024-01" db="EMBL/GenBank/DDBJ databases">
        <title>The complete chloroplast genome sequence of Lithospermum erythrorhizon: insights into the phylogenetic relationship among Boraginaceae species and the maternal lineages of purple gromwells.</title>
        <authorList>
            <person name="Okada T."/>
            <person name="Watanabe K."/>
        </authorList>
    </citation>
    <scope>NUCLEOTIDE SEQUENCE [LARGE SCALE GENOMIC DNA]</scope>
</reference>
<dbReference type="PROSITE" id="PS50089">
    <property type="entry name" value="ZF_RING_2"/>
    <property type="match status" value="1"/>
</dbReference>
<keyword evidence="3" id="KW-0808">Transferase</keyword>
<evidence type="ECO:0000256" key="4">
    <source>
        <dbReference type="ARBA" id="ARBA00022723"/>
    </source>
</evidence>
<keyword evidence="4" id="KW-0479">Metal-binding</keyword>
<dbReference type="PANTHER" id="PTHR15710">
    <property type="entry name" value="E3 UBIQUITIN-PROTEIN LIGASE PRAJA"/>
    <property type="match status" value="1"/>
</dbReference>
<accession>A0AAV3RMM7</accession>
<evidence type="ECO:0000259" key="9">
    <source>
        <dbReference type="PROSITE" id="PS50089"/>
    </source>
</evidence>